<evidence type="ECO:0000313" key="1">
    <source>
        <dbReference type="EMBL" id="SUB87665.1"/>
    </source>
</evidence>
<evidence type="ECO:0000313" key="2">
    <source>
        <dbReference type="Proteomes" id="UP000255469"/>
    </source>
</evidence>
<dbReference type="AlphaFoldDB" id="A0A379E4S0"/>
<accession>A0A379E4S0</accession>
<dbReference type="RefSeq" id="WP_162139938.1">
    <property type="nucleotide sequence ID" value="NZ_CP072374.1"/>
</dbReference>
<dbReference type="EMBL" id="UGTM01000001">
    <property type="protein sequence ID" value="SUB87665.1"/>
    <property type="molecule type" value="Genomic_DNA"/>
</dbReference>
<protein>
    <submittedName>
        <fullName evidence="1">Uncharacterized protein</fullName>
    </submittedName>
</protein>
<dbReference type="GeneID" id="66711206"/>
<reference evidence="1 2" key="1">
    <citation type="submission" date="2018-06" db="EMBL/GenBank/DDBJ databases">
        <authorList>
            <consortium name="Pathogen Informatics"/>
            <person name="Doyle S."/>
        </authorList>
    </citation>
    <scope>NUCLEOTIDE SEQUENCE [LARGE SCALE GENOMIC DNA]</scope>
    <source>
        <strain evidence="1 2">NCTC13067</strain>
    </source>
</reference>
<dbReference type="Proteomes" id="UP000255469">
    <property type="component" value="Unassembled WGS sequence"/>
</dbReference>
<gene>
    <name evidence="1" type="ORF">NCTC13067_01344</name>
</gene>
<proteinExistence type="predicted"/>
<name>A0A379E4S0_9BACT</name>
<sequence length="52" mass="6175">MLNKKTFSYFCNRNNLYGKHRVEKRIVHSDKENYLGNEIRLTTAVLDSEKTV</sequence>
<organism evidence="1 2">
    <name type="scientific">Prevotella denticola</name>
    <dbReference type="NCBI Taxonomy" id="28129"/>
    <lineage>
        <taxon>Bacteria</taxon>
        <taxon>Pseudomonadati</taxon>
        <taxon>Bacteroidota</taxon>
        <taxon>Bacteroidia</taxon>
        <taxon>Bacteroidales</taxon>
        <taxon>Prevotellaceae</taxon>
        <taxon>Prevotella</taxon>
    </lineage>
</organism>